<dbReference type="EMBL" id="JABFTP020000021">
    <property type="protein sequence ID" value="KAL3267788.1"/>
    <property type="molecule type" value="Genomic_DNA"/>
</dbReference>
<comment type="caution">
    <text evidence="1">The sequence shown here is derived from an EMBL/GenBank/DDBJ whole genome shotgun (WGS) entry which is preliminary data.</text>
</comment>
<sequence>MQSIGNAVDALKHLLHDHKNRKILCVTEHWRCEEELIPKVNDLNLVSHVCRQKGKHGGAAVYINEKLNSKPRKELNDLSVIGQFECAAAECLLENQTFSVL</sequence>
<dbReference type="Gene3D" id="3.60.10.10">
    <property type="entry name" value="Endonuclease/exonuclease/phosphatase"/>
    <property type="match status" value="1"/>
</dbReference>
<organism evidence="1 2">
    <name type="scientific">Cryptolaemus montrouzieri</name>
    <dbReference type="NCBI Taxonomy" id="559131"/>
    <lineage>
        <taxon>Eukaryota</taxon>
        <taxon>Metazoa</taxon>
        <taxon>Ecdysozoa</taxon>
        <taxon>Arthropoda</taxon>
        <taxon>Hexapoda</taxon>
        <taxon>Insecta</taxon>
        <taxon>Pterygota</taxon>
        <taxon>Neoptera</taxon>
        <taxon>Endopterygota</taxon>
        <taxon>Coleoptera</taxon>
        <taxon>Polyphaga</taxon>
        <taxon>Cucujiformia</taxon>
        <taxon>Coccinelloidea</taxon>
        <taxon>Coccinellidae</taxon>
        <taxon>Scymninae</taxon>
        <taxon>Scymnini</taxon>
        <taxon>Cryptolaemus</taxon>
    </lineage>
</organism>
<name>A0ABD2MN95_9CUCU</name>
<dbReference type="AlphaFoldDB" id="A0ABD2MN95"/>
<protein>
    <recommendedName>
        <fullName evidence="3">40S ribosomal protein S12</fullName>
    </recommendedName>
</protein>
<gene>
    <name evidence="1" type="ORF">HHI36_006917</name>
</gene>
<dbReference type="Proteomes" id="UP001516400">
    <property type="component" value="Unassembled WGS sequence"/>
</dbReference>
<evidence type="ECO:0008006" key="3">
    <source>
        <dbReference type="Google" id="ProtNLM"/>
    </source>
</evidence>
<keyword evidence="2" id="KW-1185">Reference proteome</keyword>
<evidence type="ECO:0000313" key="1">
    <source>
        <dbReference type="EMBL" id="KAL3267788.1"/>
    </source>
</evidence>
<dbReference type="InterPro" id="IPR036691">
    <property type="entry name" value="Endo/exonu/phosph_ase_sf"/>
</dbReference>
<dbReference type="SUPFAM" id="SSF56219">
    <property type="entry name" value="DNase I-like"/>
    <property type="match status" value="1"/>
</dbReference>
<reference evidence="1 2" key="1">
    <citation type="journal article" date="2021" name="BMC Biol.">
        <title>Horizontally acquired antibacterial genes associated with adaptive radiation of ladybird beetles.</title>
        <authorList>
            <person name="Li H.S."/>
            <person name="Tang X.F."/>
            <person name="Huang Y.H."/>
            <person name="Xu Z.Y."/>
            <person name="Chen M.L."/>
            <person name="Du X.Y."/>
            <person name="Qiu B.Y."/>
            <person name="Chen P.T."/>
            <person name="Zhang W."/>
            <person name="Slipinski A."/>
            <person name="Escalona H.E."/>
            <person name="Waterhouse R.M."/>
            <person name="Zwick A."/>
            <person name="Pang H."/>
        </authorList>
    </citation>
    <scope>NUCLEOTIDE SEQUENCE [LARGE SCALE GENOMIC DNA]</scope>
    <source>
        <strain evidence="1">SYSU2018</strain>
    </source>
</reference>
<evidence type="ECO:0000313" key="2">
    <source>
        <dbReference type="Proteomes" id="UP001516400"/>
    </source>
</evidence>
<proteinExistence type="predicted"/>
<accession>A0ABD2MN95</accession>